<name>A0A0A9FJP7_ARUDO</name>
<dbReference type="EMBL" id="GBRH01186437">
    <property type="protein sequence ID" value="JAE11459.1"/>
    <property type="molecule type" value="Transcribed_RNA"/>
</dbReference>
<reference evidence="1" key="1">
    <citation type="submission" date="2014-09" db="EMBL/GenBank/DDBJ databases">
        <authorList>
            <person name="Magalhaes I.L.F."/>
            <person name="Oliveira U."/>
            <person name="Santos F.R."/>
            <person name="Vidigal T.H.D.A."/>
            <person name="Brescovit A.D."/>
            <person name="Santos A.J."/>
        </authorList>
    </citation>
    <scope>NUCLEOTIDE SEQUENCE</scope>
    <source>
        <tissue evidence="1">Shoot tissue taken approximately 20 cm above the soil surface</tissue>
    </source>
</reference>
<protein>
    <submittedName>
        <fullName evidence="1">Uncharacterized protein</fullName>
    </submittedName>
</protein>
<organism evidence="1">
    <name type="scientific">Arundo donax</name>
    <name type="common">Giant reed</name>
    <name type="synonym">Donax arundinaceus</name>
    <dbReference type="NCBI Taxonomy" id="35708"/>
    <lineage>
        <taxon>Eukaryota</taxon>
        <taxon>Viridiplantae</taxon>
        <taxon>Streptophyta</taxon>
        <taxon>Embryophyta</taxon>
        <taxon>Tracheophyta</taxon>
        <taxon>Spermatophyta</taxon>
        <taxon>Magnoliopsida</taxon>
        <taxon>Liliopsida</taxon>
        <taxon>Poales</taxon>
        <taxon>Poaceae</taxon>
        <taxon>PACMAD clade</taxon>
        <taxon>Arundinoideae</taxon>
        <taxon>Arundineae</taxon>
        <taxon>Arundo</taxon>
    </lineage>
</organism>
<accession>A0A0A9FJP7</accession>
<dbReference type="AlphaFoldDB" id="A0A0A9FJP7"/>
<proteinExistence type="predicted"/>
<reference evidence="1" key="2">
    <citation type="journal article" date="2015" name="Data Brief">
        <title>Shoot transcriptome of the giant reed, Arundo donax.</title>
        <authorList>
            <person name="Barrero R.A."/>
            <person name="Guerrero F.D."/>
            <person name="Moolhuijzen P."/>
            <person name="Goolsby J.A."/>
            <person name="Tidwell J."/>
            <person name="Bellgard S.E."/>
            <person name="Bellgard M.I."/>
        </authorList>
    </citation>
    <scope>NUCLEOTIDE SEQUENCE</scope>
    <source>
        <tissue evidence="1">Shoot tissue taken approximately 20 cm above the soil surface</tissue>
    </source>
</reference>
<evidence type="ECO:0000313" key="1">
    <source>
        <dbReference type="EMBL" id="JAE11459.1"/>
    </source>
</evidence>
<sequence>MRMAITSELIKAEELDWEELRESLGPAATSMDTLIKCSKYKSELL</sequence>